<sequence>MIFGVTQYSFDRLWRLRLYTYEKLEVFCVISIAAGALRSSCHGTLLDTGVPRCVKEGGNSAGLTKGGGNWEDVFNCPSSRSIWLSRPVLKLRVRSFVIIGSPRLLRGVSILHALDLLGLADRNSRLHSAEVERFGAENILSFSDNLSDGGDVMCLVVAPPHVRQLPPAGFSSSALSSCSMISRTDRTIVG</sequence>
<feature type="non-terminal residue" evidence="1">
    <location>
        <position position="190"/>
    </location>
</feature>
<keyword evidence="2" id="KW-1185">Reference proteome</keyword>
<protein>
    <submittedName>
        <fullName evidence="1">Uncharacterized protein</fullName>
    </submittedName>
</protein>
<gene>
    <name evidence="1" type="ORF">EJ08DRAFT_485045</name>
</gene>
<name>A0A9P4NHJ7_9PEZI</name>
<evidence type="ECO:0000313" key="1">
    <source>
        <dbReference type="EMBL" id="KAF2422124.1"/>
    </source>
</evidence>
<dbReference type="EMBL" id="MU007093">
    <property type="protein sequence ID" value="KAF2422124.1"/>
    <property type="molecule type" value="Genomic_DNA"/>
</dbReference>
<accession>A0A9P4NHJ7</accession>
<dbReference type="AlphaFoldDB" id="A0A9P4NHJ7"/>
<comment type="caution">
    <text evidence="1">The sequence shown here is derived from an EMBL/GenBank/DDBJ whole genome shotgun (WGS) entry which is preliminary data.</text>
</comment>
<proteinExistence type="predicted"/>
<dbReference type="Proteomes" id="UP000800235">
    <property type="component" value="Unassembled WGS sequence"/>
</dbReference>
<reference evidence="1" key="1">
    <citation type="journal article" date="2020" name="Stud. Mycol.">
        <title>101 Dothideomycetes genomes: a test case for predicting lifestyles and emergence of pathogens.</title>
        <authorList>
            <person name="Haridas S."/>
            <person name="Albert R."/>
            <person name="Binder M."/>
            <person name="Bloem J."/>
            <person name="Labutti K."/>
            <person name="Salamov A."/>
            <person name="Andreopoulos B."/>
            <person name="Baker S."/>
            <person name="Barry K."/>
            <person name="Bills G."/>
            <person name="Bluhm B."/>
            <person name="Cannon C."/>
            <person name="Castanera R."/>
            <person name="Culley D."/>
            <person name="Daum C."/>
            <person name="Ezra D."/>
            <person name="Gonzalez J."/>
            <person name="Henrissat B."/>
            <person name="Kuo A."/>
            <person name="Liang C."/>
            <person name="Lipzen A."/>
            <person name="Lutzoni F."/>
            <person name="Magnuson J."/>
            <person name="Mondo S."/>
            <person name="Nolan M."/>
            <person name="Ohm R."/>
            <person name="Pangilinan J."/>
            <person name="Park H.-J."/>
            <person name="Ramirez L."/>
            <person name="Alfaro M."/>
            <person name="Sun H."/>
            <person name="Tritt A."/>
            <person name="Yoshinaga Y."/>
            <person name="Zwiers L.-H."/>
            <person name="Turgeon B."/>
            <person name="Goodwin S."/>
            <person name="Spatafora J."/>
            <person name="Crous P."/>
            <person name="Grigoriev I."/>
        </authorList>
    </citation>
    <scope>NUCLEOTIDE SEQUENCE</scope>
    <source>
        <strain evidence="1">CBS 130266</strain>
    </source>
</reference>
<evidence type="ECO:0000313" key="2">
    <source>
        <dbReference type="Proteomes" id="UP000800235"/>
    </source>
</evidence>
<organism evidence="1 2">
    <name type="scientific">Tothia fuscella</name>
    <dbReference type="NCBI Taxonomy" id="1048955"/>
    <lineage>
        <taxon>Eukaryota</taxon>
        <taxon>Fungi</taxon>
        <taxon>Dikarya</taxon>
        <taxon>Ascomycota</taxon>
        <taxon>Pezizomycotina</taxon>
        <taxon>Dothideomycetes</taxon>
        <taxon>Pleosporomycetidae</taxon>
        <taxon>Venturiales</taxon>
        <taxon>Cylindrosympodiaceae</taxon>
        <taxon>Tothia</taxon>
    </lineage>
</organism>